<feature type="transmembrane region" description="Helical" evidence="1">
    <location>
        <begin position="81"/>
        <end position="103"/>
    </location>
</feature>
<feature type="transmembrane region" description="Helical" evidence="1">
    <location>
        <begin position="256"/>
        <end position="275"/>
    </location>
</feature>
<dbReference type="EMBL" id="CP010429">
    <property type="protein sequence ID" value="AKD57245.1"/>
    <property type="molecule type" value="Genomic_DNA"/>
</dbReference>
<evidence type="ECO:0000313" key="3">
    <source>
        <dbReference type="Proteomes" id="UP000033054"/>
    </source>
</evidence>
<dbReference type="AlphaFoldDB" id="A0A0E3ZYZ6"/>
<gene>
    <name evidence="2" type="ORF">SD10_22470</name>
</gene>
<feature type="transmembrane region" description="Helical" evidence="1">
    <location>
        <begin position="492"/>
        <end position="510"/>
    </location>
</feature>
<dbReference type="PATRIC" id="fig|1379870.5.peg.4864"/>
<dbReference type="RefSeq" id="WP_046576932.1">
    <property type="nucleotide sequence ID" value="NZ_CP010429.1"/>
</dbReference>
<dbReference type="Proteomes" id="UP000033054">
    <property type="component" value="Chromosome"/>
</dbReference>
<feature type="transmembrane region" description="Helical" evidence="1">
    <location>
        <begin position="123"/>
        <end position="145"/>
    </location>
</feature>
<dbReference type="HOGENOM" id="CLU_506068_0_0_10"/>
<feature type="transmembrane region" description="Helical" evidence="1">
    <location>
        <begin position="202"/>
        <end position="222"/>
    </location>
</feature>
<evidence type="ECO:0000313" key="2">
    <source>
        <dbReference type="EMBL" id="AKD57245.1"/>
    </source>
</evidence>
<feature type="transmembrane region" description="Helical" evidence="1">
    <location>
        <begin position="36"/>
        <end position="69"/>
    </location>
</feature>
<keyword evidence="1" id="KW-0472">Membrane</keyword>
<feature type="transmembrane region" description="Helical" evidence="1">
    <location>
        <begin position="166"/>
        <end position="187"/>
    </location>
</feature>
<feature type="transmembrane region" description="Helical" evidence="1">
    <location>
        <begin position="454"/>
        <end position="472"/>
    </location>
</feature>
<dbReference type="STRING" id="1379870.SD10_22470"/>
<dbReference type="KEGG" id="srd:SD10_22470"/>
<feature type="transmembrane region" description="Helical" evidence="1">
    <location>
        <begin position="516"/>
        <end position="536"/>
    </location>
</feature>
<keyword evidence="1" id="KW-1133">Transmembrane helix</keyword>
<organism evidence="2 3">
    <name type="scientific">Spirosoma radiotolerans</name>
    <dbReference type="NCBI Taxonomy" id="1379870"/>
    <lineage>
        <taxon>Bacteria</taxon>
        <taxon>Pseudomonadati</taxon>
        <taxon>Bacteroidota</taxon>
        <taxon>Cytophagia</taxon>
        <taxon>Cytophagales</taxon>
        <taxon>Cytophagaceae</taxon>
        <taxon>Spirosoma</taxon>
    </lineage>
</organism>
<reference evidence="2 3" key="1">
    <citation type="journal article" date="2014" name="Curr. Microbiol.">
        <title>Spirosoma radiotolerans sp. nov., a gamma-radiation-resistant bacterium isolated from gamma ray-irradiated soil.</title>
        <authorList>
            <person name="Lee J.J."/>
            <person name="Srinivasan S."/>
            <person name="Lim S."/>
            <person name="Joe M."/>
            <person name="Im S."/>
            <person name="Bae S.I."/>
            <person name="Park K.R."/>
            <person name="Han J.H."/>
            <person name="Park S.H."/>
            <person name="Joo B.M."/>
            <person name="Park S.J."/>
            <person name="Kim M.K."/>
        </authorList>
    </citation>
    <scope>NUCLEOTIDE SEQUENCE [LARGE SCALE GENOMIC DNA]</scope>
    <source>
        <strain evidence="2 3">DG5A</strain>
    </source>
</reference>
<keyword evidence="1" id="KW-0812">Transmembrane</keyword>
<dbReference type="OrthoDB" id="8949626at2"/>
<evidence type="ECO:0008006" key="4">
    <source>
        <dbReference type="Google" id="ProtNLM"/>
    </source>
</evidence>
<feature type="transmembrane region" description="Helical" evidence="1">
    <location>
        <begin position="234"/>
        <end position="250"/>
    </location>
</feature>
<proteinExistence type="predicted"/>
<accession>A0A0E3ZYZ6</accession>
<evidence type="ECO:0000256" key="1">
    <source>
        <dbReference type="SAM" id="Phobius"/>
    </source>
</evidence>
<protein>
    <recommendedName>
        <fullName evidence="4">O-antigen polysaccharide polymerase Wzy</fullName>
    </recommendedName>
</protein>
<name>A0A0E3ZYZ6_9BACT</name>
<keyword evidence="3" id="KW-1185">Reference proteome</keyword>
<feature type="transmembrane region" description="Helical" evidence="1">
    <location>
        <begin position="287"/>
        <end position="310"/>
    </location>
</feature>
<sequence length="578" mass="66206">MTPKIPDAYERPMAYPEQEQFAPEATEKFVFIVVRWSWITLIIASVLQCILFQVTANWVAVICVLIAWAVTTKVFLRSSVLLNYPLSTILVLGFASTQFYFPLLFTLIESKPIIFNLERPYDVFLHSMASLFVIVLAHIFYQLVFKKTINRTHSVLNKVGFFNPPTSLQLWLMGLMGVAATFYSYIYTPVGWSPTGAASDKFIQALIPFSYAPYFIPVGKLYGSKETITKRTTIYLLVFTIFLFIVSIARNNRTGFIVGFTSISFAYGLGLLIDYFKPRFFTLKNVFIGAISLWIITGPVADVSTAMVMVRDDRHNITYTELLERTFINFFDKEGIRLFRLMGTDIAENRFWDEYYMDNIFLARFSNLKYNDLSLIMASKVSNPDSDMLNYTIDHFFAILPLPFLQTLGINVDKGFVSSGSFGDYFHYKVTGNPWAIGGFRTGHLSGVSMSAFGWWYLAILGIGIIPVFLLYDKFSIRKLTRFSTKKSTPITFSLCGLLVLTDIFRFLTIESVEGIGTFLLRGWIQIILLYILFYHSTRLLDKLIKGISGQTIKKLRNVQSEKYMLPVYHKVIKLRDN</sequence>